<sequence>MKLLGKILGLKHGLRSIMMHIGENRVVGLAACVIFRGPSGANLHHNYVLYENKQKKMDAWLLVTVSGISKHHFLHFKENTSHRLSEAKGKRHKTNKRQQKN</sequence>
<evidence type="ECO:0000313" key="1">
    <source>
        <dbReference type="EMBL" id="CAJ2662031.1"/>
    </source>
</evidence>
<name>A0ACB0KZ76_TRIPR</name>
<proteinExistence type="predicted"/>
<dbReference type="Proteomes" id="UP001177021">
    <property type="component" value="Unassembled WGS sequence"/>
</dbReference>
<keyword evidence="2" id="KW-1185">Reference proteome</keyword>
<reference evidence="1" key="1">
    <citation type="submission" date="2023-10" db="EMBL/GenBank/DDBJ databases">
        <authorList>
            <person name="Rodriguez Cubillos JULIANA M."/>
            <person name="De Vega J."/>
        </authorList>
    </citation>
    <scope>NUCLEOTIDE SEQUENCE</scope>
</reference>
<organism evidence="1 2">
    <name type="scientific">Trifolium pratense</name>
    <name type="common">Red clover</name>
    <dbReference type="NCBI Taxonomy" id="57577"/>
    <lineage>
        <taxon>Eukaryota</taxon>
        <taxon>Viridiplantae</taxon>
        <taxon>Streptophyta</taxon>
        <taxon>Embryophyta</taxon>
        <taxon>Tracheophyta</taxon>
        <taxon>Spermatophyta</taxon>
        <taxon>Magnoliopsida</taxon>
        <taxon>eudicotyledons</taxon>
        <taxon>Gunneridae</taxon>
        <taxon>Pentapetalae</taxon>
        <taxon>rosids</taxon>
        <taxon>fabids</taxon>
        <taxon>Fabales</taxon>
        <taxon>Fabaceae</taxon>
        <taxon>Papilionoideae</taxon>
        <taxon>50 kb inversion clade</taxon>
        <taxon>NPAAA clade</taxon>
        <taxon>Hologalegina</taxon>
        <taxon>IRL clade</taxon>
        <taxon>Trifolieae</taxon>
        <taxon>Trifolium</taxon>
    </lineage>
</organism>
<evidence type="ECO:0000313" key="2">
    <source>
        <dbReference type="Proteomes" id="UP001177021"/>
    </source>
</evidence>
<gene>
    <name evidence="1" type="ORF">MILVUS5_LOCUS27652</name>
</gene>
<dbReference type="EMBL" id="CASHSV030000409">
    <property type="protein sequence ID" value="CAJ2662031.1"/>
    <property type="molecule type" value="Genomic_DNA"/>
</dbReference>
<accession>A0ACB0KZ76</accession>
<protein>
    <submittedName>
        <fullName evidence="1">Uncharacterized protein</fullName>
    </submittedName>
</protein>
<comment type="caution">
    <text evidence="1">The sequence shown here is derived from an EMBL/GenBank/DDBJ whole genome shotgun (WGS) entry which is preliminary data.</text>
</comment>